<dbReference type="EMBL" id="JACIJK010000006">
    <property type="protein sequence ID" value="MBB5715446.1"/>
    <property type="molecule type" value="Genomic_DNA"/>
</dbReference>
<dbReference type="GO" id="GO:0005886">
    <property type="term" value="C:plasma membrane"/>
    <property type="evidence" value="ECO:0007669"/>
    <property type="project" value="UniProtKB-SubCell"/>
</dbReference>
<accession>A0A7W9EUQ6</accession>
<dbReference type="InterPro" id="IPR024230">
    <property type="entry name" value="GspL_cyto_dom"/>
</dbReference>
<gene>
    <name evidence="12" type="ORF">FHS94_002292</name>
</gene>
<evidence type="ECO:0000313" key="13">
    <source>
        <dbReference type="Proteomes" id="UP000546200"/>
    </source>
</evidence>
<evidence type="ECO:0000256" key="2">
    <source>
        <dbReference type="ARBA" id="ARBA00005318"/>
    </source>
</evidence>
<evidence type="ECO:0000256" key="7">
    <source>
        <dbReference type="ARBA" id="ARBA00022927"/>
    </source>
</evidence>
<dbReference type="InterPro" id="IPR007812">
    <property type="entry name" value="T2SS_protein-GspL"/>
</dbReference>
<dbReference type="Pfam" id="PF12693">
    <property type="entry name" value="GspL_C"/>
    <property type="match status" value="1"/>
</dbReference>
<evidence type="ECO:0000256" key="3">
    <source>
        <dbReference type="ARBA" id="ARBA00022448"/>
    </source>
</evidence>
<sequence>MTTLLFLPGDGADDWRWLRFAEGKPAGEGEGIPDFDDGVVAVAPAEDVTLHWADLPSRSLAQAAAAARVLVSEAAASPVSELHVAVAGAEDGASRAIAVVAAERMRDWLSRLAALGIDPDAVVPAPLLVPRPEEGFVRAEVGGRGLVRGHASGFADEARLTELVTGGVAPTTIDRDLLGASLAAAAASPPLDLRQGPFARRRRPAIDWRLVRRLAVLAGVALLLTFAIDVARIIRLNLAADAAEAQADALARTGLARGETVTDPARQLDERLTRLRGPGRGFSATAAAVFAAVRAQQGAELTAMTFEPDGSLRVSLATSSEAGPTDVKRALEAAGFAVTASTFTSAGGRVSGEMTVRAP</sequence>
<evidence type="ECO:0000256" key="5">
    <source>
        <dbReference type="ARBA" id="ARBA00022519"/>
    </source>
</evidence>
<keyword evidence="7" id="KW-0653">Protein transport</keyword>
<keyword evidence="5" id="KW-0997">Cell inner membrane</keyword>
<evidence type="ECO:0000256" key="9">
    <source>
        <dbReference type="ARBA" id="ARBA00023136"/>
    </source>
</evidence>
<keyword evidence="3" id="KW-0813">Transport</keyword>
<comment type="subcellular location">
    <subcellularLocation>
        <location evidence="1">Cell inner membrane</location>
        <topology evidence="1">Single-pass membrane protein</topology>
    </subcellularLocation>
</comment>
<dbReference type="Gene3D" id="3.30.420.380">
    <property type="match status" value="1"/>
</dbReference>
<proteinExistence type="inferred from homology"/>
<evidence type="ECO:0000313" key="12">
    <source>
        <dbReference type="EMBL" id="MBB5715446.1"/>
    </source>
</evidence>
<protein>
    <submittedName>
        <fullName evidence="12">General secretion pathway protein L</fullName>
    </submittedName>
</protein>
<dbReference type="Proteomes" id="UP000546200">
    <property type="component" value="Unassembled WGS sequence"/>
</dbReference>
<dbReference type="AlphaFoldDB" id="A0A7W9EUQ6"/>
<keyword evidence="9" id="KW-0472">Membrane</keyword>
<evidence type="ECO:0000256" key="8">
    <source>
        <dbReference type="ARBA" id="ARBA00022989"/>
    </source>
</evidence>
<dbReference type="RefSeq" id="WP_184057753.1">
    <property type="nucleotide sequence ID" value="NZ_JACIJK010000006.1"/>
</dbReference>
<keyword evidence="6" id="KW-0812">Transmembrane</keyword>
<evidence type="ECO:0000259" key="11">
    <source>
        <dbReference type="Pfam" id="PF12693"/>
    </source>
</evidence>
<comment type="similarity">
    <text evidence="2">Belongs to the GSP L family.</text>
</comment>
<feature type="domain" description="GspL cytoplasmic actin-ATPase-like" evidence="10">
    <location>
        <begin position="42"/>
        <end position="153"/>
    </location>
</feature>
<reference evidence="12 13" key="1">
    <citation type="submission" date="2020-08" db="EMBL/GenBank/DDBJ databases">
        <title>Genomic Encyclopedia of Type Strains, Phase IV (KMG-IV): sequencing the most valuable type-strain genomes for metagenomic binning, comparative biology and taxonomic classification.</title>
        <authorList>
            <person name="Goeker M."/>
        </authorList>
    </citation>
    <scope>NUCLEOTIDE SEQUENCE [LARGE SCALE GENOMIC DNA]</scope>
    <source>
        <strain evidence="12 13">DSM 100044</strain>
    </source>
</reference>
<dbReference type="Pfam" id="PF05134">
    <property type="entry name" value="T2SSL"/>
    <property type="match status" value="1"/>
</dbReference>
<dbReference type="GO" id="GO:0015628">
    <property type="term" value="P:protein secretion by the type II secretion system"/>
    <property type="evidence" value="ECO:0007669"/>
    <property type="project" value="InterPro"/>
</dbReference>
<name>A0A7W9EUQ6_9SPHN</name>
<keyword evidence="13" id="KW-1185">Reference proteome</keyword>
<evidence type="ECO:0000256" key="4">
    <source>
        <dbReference type="ARBA" id="ARBA00022475"/>
    </source>
</evidence>
<keyword evidence="4" id="KW-1003">Cell membrane</keyword>
<dbReference type="InterPro" id="IPR025691">
    <property type="entry name" value="GspL_pp_dom"/>
</dbReference>
<dbReference type="PIRSF" id="PIRSF015761">
    <property type="entry name" value="Protein_L"/>
    <property type="match status" value="1"/>
</dbReference>
<dbReference type="CDD" id="cd24017">
    <property type="entry name" value="ASKHA_T2SSL_N"/>
    <property type="match status" value="1"/>
</dbReference>
<evidence type="ECO:0000259" key="10">
    <source>
        <dbReference type="Pfam" id="PF05134"/>
    </source>
</evidence>
<feature type="domain" description="GspL periplasmic" evidence="11">
    <location>
        <begin position="208"/>
        <end position="358"/>
    </location>
</feature>
<dbReference type="SUPFAM" id="SSF53067">
    <property type="entry name" value="Actin-like ATPase domain"/>
    <property type="match status" value="1"/>
</dbReference>
<keyword evidence="8" id="KW-1133">Transmembrane helix</keyword>
<evidence type="ECO:0000256" key="1">
    <source>
        <dbReference type="ARBA" id="ARBA00004377"/>
    </source>
</evidence>
<dbReference type="GO" id="GO:0009276">
    <property type="term" value="C:Gram-negative-bacterium-type cell wall"/>
    <property type="evidence" value="ECO:0007669"/>
    <property type="project" value="InterPro"/>
</dbReference>
<dbReference type="InterPro" id="IPR043129">
    <property type="entry name" value="ATPase_NBD"/>
</dbReference>
<organism evidence="12 13">
    <name type="scientific">Sphingomonas aerophila</name>
    <dbReference type="NCBI Taxonomy" id="1344948"/>
    <lineage>
        <taxon>Bacteria</taxon>
        <taxon>Pseudomonadati</taxon>
        <taxon>Pseudomonadota</taxon>
        <taxon>Alphaproteobacteria</taxon>
        <taxon>Sphingomonadales</taxon>
        <taxon>Sphingomonadaceae</taxon>
        <taxon>Sphingomonas</taxon>
    </lineage>
</organism>
<dbReference type="NCBIfam" id="TIGR01709">
    <property type="entry name" value="typeII_sec_gspL"/>
    <property type="match status" value="1"/>
</dbReference>
<evidence type="ECO:0000256" key="6">
    <source>
        <dbReference type="ARBA" id="ARBA00022692"/>
    </source>
</evidence>
<comment type="caution">
    <text evidence="12">The sequence shown here is derived from an EMBL/GenBank/DDBJ whole genome shotgun (WGS) entry which is preliminary data.</text>
</comment>
<dbReference type="GO" id="GO:0015627">
    <property type="term" value="C:type II protein secretion system complex"/>
    <property type="evidence" value="ECO:0007669"/>
    <property type="project" value="InterPro"/>
</dbReference>